<feature type="compositionally biased region" description="Basic and acidic residues" evidence="1">
    <location>
        <begin position="138"/>
        <end position="155"/>
    </location>
</feature>
<proteinExistence type="predicted"/>
<sequence length="420" mass="45723">MASYFDLKPPSKATDAKPDGPDGQPPSRMGLLTPQISSILDDLDLEGHSSSDEGEQGDLSDDVEATNEDGSPVRIVKTGSEDKAHTSSQATSDDPDHAPQRRELGVGSARQKQPHFSRFHSLRSMLFATNIEKNLAERKEAEAEAKWRAEHEQRKGLNRPKTPESPKGSPTKDGLAHKIGNKLKRMASKDVSTMGSIRENETAGSNATSDDARKENNRPKVDRGPDDKMSDAPEPVLSLKGKERVAEESSTGKEYADRSTESESEVEGESERSRTGSVAIADHDVDELVRWISRKDGAAAGPVPDKGTTRAERSESIQESDVPEIVDWVARKHGENAKPGVAGGKSTEPSDLDVHDSSNEERGSLAPDDVDELVQWVAKKEKGALASTGEEEERRGRSPVRDADIELPVRGKERLFVNKT</sequence>
<evidence type="ECO:0000313" key="2">
    <source>
        <dbReference type="EMBL" id="KAF2874258.1"/>
    </source>
</evidence>
<feature type="compositionally biased region" description="Basic residues" evidence="1">
    <location>
        <begin position="112"/>
        <end position="121"/>
    </location>
</feature>
<organism evidence="2 3">
    <name type="scientific">Massariosphaeria phaeospora</name>
    <dbReference type="NCBI Taxonomy" id="100035"/>
    <lineage>
        <taxon>Eukaryota</taxon>
        <taxon>Fungi</taxon>
        <taxon>Dikarya</taxon>
        <taxon>Ascomycota</taxon>
        <taxon>Pezizomycotina</taxon>
        <taxon>Dothideomycetes</taxon>
        <taxon>Pleosporomycetidae</taxon>
        <taxon>Pleosporales</taxon>
        <taxon>Pleosporales incertae sedis</taxon>
        <taxon>Massariosphaeria</taxon>
    </lineage>
</organism>
<feature type="region of interest" description="Disordered" evidence="1">
    <location>
        <begin position="138"/>
        <end position="405"/>
    </location>
</feature>
<feature type="compositionally biased region" description="Basic and acidic residues" evidence="1">
    <location>
        <begin position="392"/>
        <end position="405"/>
    </location>
</feature>
<evidence type="ECO:0000256" key="1">
    <source>
        <dbReference type="SAM" id="MobiDB-lite"/>
    </source>
</evidence>
<feature type="compositionally biased region" description="Basic and acidic residues" evidence="1">
    <location>
        <begin position="210"/>
        <end position="231"/>
    </location>
</feature>
<feature type="compositionally biased region" description="Basic and acidic residues" evidence="1">
    <location>
        <begin position="94"/>
        <end position="104"/>
    </location>
</feature>
<feature type="compositionally biased region" description="Basic and acidic residues" evidence="1">
    <location>
        <begin position="281"/>
        <end position="297"/>
    </location>
</feature>
<keyword evidence="3" id="KW-1185">Reference proteome</keyword>
<dbReference type="Proteomes" id="UP000481861">
    <property type="component" value="Unassembled WGS sequence"/>
</dbReference>
<dbReference type="EMBL" id="JAADJZ010000006">
    <property type="protein sequence ID" value="KAF2874258.1"/>
    <property type="molecule type" value="Genomic_DNA"/>
</dbReference>
<dbReference type="AlphaFoldDB" id="A0A7C8MBE3"/>
<gene>
    <name evidence="2" type="ORF">BDV95DRAFT_327967</name>
</gene>
<feature type="region of interest" description="Disordered" evidence="1">
    <location>
        <begin position="1"/>
        <end position="121"/>
    </location>
</feature>
<feature type="compositionally biased region" description="Acidic residues" evidence="1">
    <location>
        <begin position="52"/>
        <end position="67"/>
    </location>
</feature>
<reference evidence="2 3" key="1">
    <citation type="submission" date="2020-01" db="EMBL/GenBank/DDBJ databases">
        <authorList>
            <consortium name="DOE Joint Genome Institute"/>
            <person name="Haridas S."/>
            <person name="Albert R."/>
            <person name="Binder M."/>
            <person name="Bloem J."/>
            <person name="Labutti K."/>
            <person name="Salamov A."/>
            <person name="Andreopoulos B."/>
            <person name="Baker S.E."/>
            <person name="Barry K."/>
            <person name="Bills G."/>
            <person name="Bluhm B.H."/>
            <person name="Cannon C."/>
            <person name="Castanera R."/>
            <person name="Culley D.E."/>
            <person name="Daum C."/>
            <person name="Ezra D."/>
            <person name="Gonzalez J.B."/>
            <person name="Henrissat B."/>
            <person name="Kuo A."/>
            <person name="Liang C."/>
            <person name="Lipzen A."/>
            <person name="Lutzoni F."/>
            <person name="Magnuson J."/>
            <person name="Mondo S."/>
            <person name="Nolan M."/>
            <person name="Ohm R."/>
            <person name="Pangilinan J."/>
            <person name="Park H.-J.H."/>
            <person name="Ramirez L."/>
            <person name="Alfaro M."/>
            <person name="Sun H."/>
            <person name="Tritt A."/>
            <person name="Yoshinaga Y."/>
            <person name="Zwiers L.-H.L."/>
            <person name="Turgeon B.G."/>
            <person name="Goodwin S.B."/>
            <person name="Spatafora J.W."/>
            <person name="Crous P.W."/>
            <person name="Grigoriev I.V."/>
        </authorList>
    </citation>
    <scope>NUCLEOTIDE SEQUENCE [LARGE SCALE GENOMIC DNA]</scope>
    <source>
        <strain evidence="2 3">CBS 611.86</strain>
    </source>
</reference>
<feature type="compositionally biased region" description="Basic and acidic residues" evidence="1">
    <location>
        <begin position="240"/>
        <end position="261"/>
    </location>
</feature>
<protein>
    <submittedName>
        <fullName evidence="2">Uncharacterized protein</fullName>
    </submittedName>
</protein>
<name>A0A7C8MBE3_9PLEO</name>
<evidence type="ECO:0000313" key="3">
    <source>
        <dbReference type="Proteomes" id="UP000481861"/>
    </source>
</evidence>
<accession>A0A7C8MBE3</accession>
<feature type="compositionally biased region" description="Basic and acidic residues" evidence="1">
    <location>
        <begin position="352"/>
        <end position="363"/>
    </location>
</feature>
<dbReference type="OrthoDB" id="3797649at2759"/>
<feature type="compositionally biased region" description="Basic and acidic residues" evidence="1">
    <location>
        <begin position="307"/>
        <end position="316"/>
    </location>
</feature>
<comment type="caution">
    <text evidence="2">The sequence shown here is derived from an EMBL/GenBank/DDBJ whole genome shotgun (WGS) entry which is preliminary data.</text>
</comment>